<evidence type="ECO:0000313" key="2">
    <source>
        <dbReference type="EMBL" id="JAG29168.1"/>
    </source>
</evidence>
<accession>A0A0A9YDJ2</accession>
<dbReference type="EMBL" id="GDHC01003441">
    <property type="protein sequence ID" value="JAQ15188.1"/>
    <property type="molecule type" value="Transcribed_RNA"/>
</dbReference>
<evidence type="ECO:0000256" key="1">
    <source>
        <dbReference type="SAM" id="MobiDB-lite"/>
    </source>
</evidence>
<feature type="region of interest" description="Disordered" evidence="1">
    <location>
        <begin position="149"/>
        <end position="175"/>
    </location>
</feature>
<proteinExistence type="predicted"/>
<dbReference type="AlphaFoldDB" id="A0A0A9YDJ2"/>
<evidence type="ECO:0000313" key="3">
    <source>
        <dbReference type="EMBL" id="JAQ15188.1"/>
    </source>
</evidence>
<protein>
    <submittedName>
        <fullName evidence="2">Titin</fullName>
    </submittedName>
</protein>
<gene>
    <name evidence="2" type="primary">TTN_8</name>
    <name evidence="2" type="ORF">CM83_99683</name>
    <name evidence="3" type="ORF">g.97471</name>
</gene>
<feature type="compositionally biased region" description="Low complexity" evidence="1">
    <location>
        <begin position="153"/>
        <end position="175"/>
    </location>
</feature>
<reference evidence="2" key="1">
    <citation type="journal article" date="2014" name="PLoS ONE">
        <title>Transcriptome-Based Identification of ABC Transporters in the Western Tarnished Plant Bug Lygus hesperus.</title>
        <authorList>
            <person name="Hull J.J."/>
            <person name="Chaney K."/>
            <person name="Geib S.M."/>
            <person name="Fabrick J.A."/>
            <person name="Brent C.S."/>
            <person name="Walsh D."/>
            <person name="Lavine L.C."/>
        </authorList>
    </citation>
    <scope>NUCLEOTIDE SEQUENCE</scope>
</reference>
<sequence length="175" mass="19238">MGIYCEKNTTCESTTSPHVLVEFPDTNSTNTAKIEFETADLSQKYQFSVHFRQSPTNVLVSQGDLKVETATADSSDSSNTSYSFLFFDRNTFTLTIQPTTVHASVTFIGKRVDIPAQKTLWERISPWAMVIIAMGVNMYIQSRTRNAFSTPPSESVATAAGTAAAESVTTSRKND</sequence>
<name>A0A0A9YDJ2_LYGHE</name>
<organism evidence="2">
    <name type="scientific">Lygus hesperus</name>
    <name type="common">Western plant bug</name>
    <dbReference type="NCBI Taxonomy" id="30085"/>
    <lineage>
        <taxon>Eukaryota</taxon>
        <taxon>Metazoa</taxon>
        <taxon>Ecdysozoa</taxon>
        <taxon>Arthropoda</taxon>
        <taxon>Hexapoda</taxon>
        <taxon>Insecta</taxon>
        <taxon>Pterygota</taxon>
        <taxon>Neoptera</taxon>
        <taxon>Paraneoptera</taxon>
        <taxon>Hemiptera</taxon>
        <taxon>Heteroptera</taxon>
        <taxon>Panheteroptera</taxon>
        <taxon>Cimicomorpha</taxon>
        <taxon>Miridae</taxon>
        <taxon>Mirini</taxon>
        <taxon>Lygus</taxon>
    </lineage>
</organism>
<reference evidence="3" key="3">
    <citation type="journal article" date="2016" name="Gigascience">
        <title>De novo construction of an expanded transcriptome assembly for the western tarnished plant bug, Lygus hesperus.</title>
        <authorList>
            <person name="Tassone E.E."/>
            <person name="Geib S.M."/>
            <person name="Hall B."/>
            <person name="Fabrick J.A."/>
            <person name="Brent C.S."/>
            <person name="Hull J.J."/>
        </authorList>
    </citation>
    <scope>NUCLEOTIDE SEQUENCE</scope>
</reference>
<dbReference type="EMBL" id="GBHO01014436">
    <property type="protein sequence ID" value="JAG29168.1"/>
    <property type="molecule type" value="Transcribed_RNA"/>
</dbReference>
<reference evidence="2" key="2">
    <citation type="submission" date="2014-07" db="EMBL/GenBank/DDBJ databases">
        <authorList>
            <person name="Hull J."/>
        </authorList>
    </citation>
    <scope>NUCLEOTIDE SEQUENCE</scope>
</reference>